<evidence type="ECO:0000256" key="4">
    <source>
        <dbReference type="ARBA" id="ARBA00022525"/>
    </source>
</evidence>
<dbReference type="AlphaFoldDB" id="A0A409YKM4"/>
<dbReference type="Proteomes" id="UP000284706">
    <property type="component" value="Unassembled WGS sequence"/>
</dbReference>
<dbReference type="GO" id="GO:0005199">
    <property type="term" value="F:structural constituent of cell wall"/>
    <property type="evidence" value="ECO:0007669"/>
    <property type="project" value="InterPro"/>
</dbReference>
<evidence type="ECO:0000256" key="3">
    <source>
        <dbReference type="ARBA" id="ARBA00022512"/>
    </source>
</evidence>
<keyword evidence="4 6" id="KW-0964">Secreted</keyword>
<accession>A0A409YKM4</accession>
<dbReference type="CDD" id="cd23507">
    <property type="entry name" value="hydrophobin_I"/>
    <property type="match status" value="1"/>
</dbReference>
<name>A0A409YKM4_9AGAR</name>
<evidence type="ECO:0000256" key="1">
    <source>
        <dbReference type="ARBA" id="ARBA00004191"/>
    </source>
</evidence>
<keyword evidence="3 6" id="KW-0134">Cell wall</keyword>
<feature type="signal peptide" evidence="6">
    <location>
        <begin position="1"/>
        <end position="18"/>
    </location>
</feature>
<evidence type="ECO:0000256" key="5">
    <source>
        <dbReference type="ARBA" id="ARBA00023157"/>
    </source>
</evidence>
<evidence type="ECO:0000313" key="8">
    <source>
        <dbReference type="Proteomes" id="UP000284706"/>
    </source>
</evidence>
<evidence type="ECO:0000256" key="6">
    <source>
        <dbReference type="RuleBase" id="RU365009"/>
    </source>
</evidence>
<evidence type="ECO:0000313" key="7">
    <source>
        <dbReference type="EMBL" id="PPR03586.1"/>
    </source>
</evidence>
<dbReference type="OrthoDB" id="3036350at2759"/>
<comment type="subcellular location">
    <subcellularLocation>
        <location evidence="1 6">Secreted</location>
        <location evidence="1 6">Cell wall</location>
    </subcellularLocation>
</comment>
<reference evidence="7 8" key="1">
    <citation type="journal article" date="2018" name="Evol. Lett.">
        <title>Horizontal gene cluster transfer increased hallucinogenic mushroom diversity.</title>
        <authorList>
            <person name="Reynolds H.T."/>
            <person name="Vijayakumar V."/>
            <person name="Gluck-Thaler E."/>
            <person name="Korotkin H.B."/>
            <person name="Matheny P.B."/>
            <person name="Slot J.C."/>
        </authorList>
    </citation>
    <scope>NUCLEOTIDE SEQUENCE [LARGE SCALE GENOMIC DNA]</scope>
    <source>
        <strain evidence="7 8">SRW20</strain>
    </source>
</reference>
<dbReference type="Pfam" id="PF01185">
    <property type="entry name" value="Hydrophobin"/>
    <property type="match status" value="1"/>
</dbReference>
<proteinExistence type="inferred from homology"/>
<dbReference type="SMART" id="SM00075">
    <property type="entry name" value="HYDRO"/>
    <property type="match status" value="1"/>
</dbReference>
<keyword evidence="5 6" id="KW-1015">Disulfide bond</keyword>
<dbReference type="EMBL" id="NHYE01000718">
    <property type="protein sequence ID" value="PPR03586.1"/>
    <property type="molecule type" value="Genomic_DNA"/>
</dbReference>
<dbReference type="InterPro" id="IPR001338">
    <property type="entry name" value="Class_I_Hydrophobin"/>
</dbReference>
<comment type="caution">
    <text evidence="7">The sequence shown here is derived from an EMBL/GenBank/DDBJ whole genome shotgun (WGS) entry which is preliminary data.</text>
</comment>
<comment type="similarity">
    <text evidence="2 6">Belongs to the fungal hydrophobin family.</text>
</comment>
<dbReference type="GO" id="GO:0009277">
    <property type="term" value="C:fungal-type cell wall"/>
    <property type="evidence" value="ECO:0007669"/>
    <property type="project" value="InterPro"/>
</dbReference>
<keyword evidence="8" id="KW-1185">Reference proteome</keyword>
<sequence>MFSKLAFFVAAFAAVTMASPVTPPLFNACNSGPVVCCNTLAAPHTAAAQEIIADVGVAVEDVVAQVGAQCNAITGIGAGTGVNCATSPVCCEKNFFNQLIGVNCSPVNVGA</sequence>
<gene>
    <name evidence="7" type="ORF">CVT26_006127</name>
</gene>
<keyword evidence="6" id="KW-0732">Signal</keyword>
<organism evidence="7 8">
    <name type="scientific">Gymnopilus dilepis</name>
    <dbReference type="NCBI Taxonomy" id="231916"/>
    <lineage>
        <taxon>Eukaryota</taxon>
        <taxon>Fungi</taxon>
        <taxon>Dikarya</taxon>
        <taxon>Basidiomycota</taxon>
        <taxon>Agaricomycotina</taxon>
        <taxon>Agaricomycetes</taxon>
        <taxon>Agaricomycetidae</taxon>
        <taxon>Agaricales</taxon>
        <taxon>Agaricineae</taxon>
        <taxon>Hymenogastraceae</taxon>
        <taxon>Gymnopilus</taxon>
    </lineage>
</organism>
<dbReference type="InParanoid" id="A0A409YKM4"/>
<feature type="chain" id="PRO_5018810661" description="Hydrophobin" evidence="6">
    <location>
        <begin position="19"/>
        <end position="111"/>
    </location>
</feature>
<evidence type="ECO:0000256" key="2">
    <source>
        <dbReference type="ARBA" id="ARBA00010446"/>
    </source>
</evidence>
<protein>
    <recommendedName>
        <fullName evidence="6">Hydrophobin</fullName>
    </recommendedName>
</protein>